<dbReference type="SUPFAM" id="SSF53807">
    <property type="entry name" value="Helical backbone' metal receptor"/>
    <property type="match status" value="1"/>
</dbReference>
<dbReference type="RefSeq" id="WP_141779707.1">
    <property type="nucleotide sequence ID" value="NZ_VFOV01000001.1"/>
</dbReference>
<reference evidence="4 5" key="1">
    <citation type="submission" date="2019-06" db="EMBL/GenBank/DDBJ databases">
        <title>Sequencing the genomes of 1000 actinobacteria strains.</title>
        <authorList>
            <person name="Klenk H.-P."/>
        </authorList>
    </citation>
    <scope>NUCLEOTIDE SEQUENCE [LARGE SCALE GENOMIC DNA]</scope>
    <source>
        <strain evidence="4 5">DSM 25218</strain>
    </source>
</reference>
<feature type="domain" description="Fe/B12 periplasmic-binding" evidence="3">
    <location>
        <begin position="64"/>
        <end position="345"/>
    </location>
</feature>
<dbReference type="InterPro" id="IPR050902">
    <property type="entry name" value="ABC_Transporter_SBP"/>
</dbReference>
<sequence>MSPTTRPVRRARLTALAVLALGATVLTACGADSDNDGAAGAAGAGAISVENCGEKVSVDKPVTELYAYDGGIISIALAVGARDELAGVTGIARDQEVLELAYPQDRVDDLKVVGDKVPTLETVLALDPQLMFAGWGYGFSESRNLVPQSVEEHGIETYLLSETCRQDDGARGTMDAWTALRTDLLNIGTLTGHEQTAKKTVADIEERRDALERAPQPEKKPTAFLFDSGTDAVFTSGSFGGPQAIFDSAGVTNATADVEDTWTEVGWERLAAADPDVIYFVDYPGQSYAEKVKVLEANPASRDLTAVKEKRFVNLPYAMWVSGPLNIDAAEWVRRSLERFGLAPSSGIEPRLDITELGSLTGNEWLAR</sequence>
<dbReference type="Gene3D" id="3.40.50.1980">
    <property type="entry name" value="Nitrogenase molybdenum iron protein domain"/>
    <property type="match status" value="2"/>
</dbReference>
<dbReference type="PANTHER" id="PTHR30535:SF7">
    <property type="entry name" value="IRON(III) DICITRATE-BINDING PROTEIN"/>
    <property type="match status" value="1"/>
</dbReference>
<keyword evidence="2" id="KW-0732">Signal</keyword>
<comment type="caution">
    <text evidence="4">The sequence shown here is derived from an EMBL/GenBank/DDBJ whole genome shotgun (WGS) entry which is preliminary data.</text>
</comment>
<comment type="similarity">
    <text evidence="1">Belongs to the bacterial solute-binding protein 8 family.</text>
</comment>
<proteinExistence type="inferred from homology"/>
<dbReference type="PROSITE" id="PS51257">
    <property type="entry name" value="PROKAR_LIPOPROTEIN"/>
    <property type="match status" value="1"/>
</dbReference>
<feature type="chain" id="PRO_5021896954" evidence="2">
    <location>
        <begin position="31"/>
        <end position="368"/>
    </location>
</feature>
<organism evidence="4 5">
    <name type="scientific">Nocardioides albertanoniae</name>
    <dbReference type="NCBI Taxonomy" id="1175486"/>
    <lineage>
        <taxon>Bacteria</taxon>
        <taxon>Bacillati</taxon>
        <taxon>Actinomycetota</taxon>
        <taxon>Actinomycetes</taxon>
        <taxon>Propionibacteriales</taxon>
        <taxon>Nocardioidaceae</taxon>
        <taxon>Nocardioides</taxon>
    </lineage>
</organism>
<evidence type="ECO:0000313" key="4">
    <source>
        <dbReference type="EMBL" id="TQL67630.1"/>
    </source>
</evidence>
<dbReference type="OrthoDB" id="9797850at2"/>
<dbReference type="PANTHER" id="PTHR30535">
    <property type="entry name" value="VITAMIN B12-BINDING PROTEIN"/>
    <property type="match status" value="1"/>
</dbReference>
<dbReference type="Proteomes" id="UP000320209">
    <property type="component" value="Unassembled WGS sequence"/>
</dbReference>
<dbReference type="EMBL" id="VFOV01000001">
    <property type="protein sequence ID" value="TQL67630.1"/>
    <property type="molecule type" value="Genomic_DNA"/>
</dbReference>
<dbReference type="PROSITE" id="PS50983">
    <property type="entry name" value="FE_B12_PBP"/>
    <property type="match status" value="1"/>
</dbReference>
<dbReference type="InterPro" id="IPR002491">
    <property type="entry name" value="ABC_transptr_periplasmic_BD"/>
</dbReference>
<gene>
    <name evidence="4" type="ORF">FB381_1512</name>
</gene>
<feature type="signal peptide" evidence="2">
    <location>
        <begin position="1"/>
        <end position="30"/>
    </location>
</feature>
<accession>A0A543A4V6</accession>
<keyword evidence="5" id="KW-1185">Reference proteome</keyword>
<evidence type="ECO:0000256" key="1">
    <source>
        <dbReference type="ARBA" id="ARBA00008814"/>
    </source>
</evidence>
<evidence type="ECO:0000259" key="3">
    <source>
        <dbReference type="PROSITE" id="PS50983"/>
    </source>
</evidence>
<evidence type="ECO:0000313" key="5">
    <source>
        <dbReference type="Proteomes" id="UP000320209"/>
    </source>
</evidence>
<dbReference type="Pfam" id="PF01497">
    <property type="entry name" value="Peripla_BP_2"/>
    <property type="match status" value="1"/>
</dbReference>
<name>A0A543A4V6_9ACTN</name>
<protein>
    <submittedName>
        <fullName evidence="4">Iron complex transport system substrate-binding protein</fullName>
    </submittedName>
</protein>
<dbReference type="AlphaFoldDB" id="A0A543A4V6"/>
<evidence type="ECO:0000256" key="2">
    <source>
        <dbReference type="SAM" id="SignalP"/>
    </source>
</evidence>